<keyword evidence="3" id="KW-1185">Reference proteome</keyword>
<sequence>MSLKVNDTFLSWDEFFRAVEIHCNETFQPMVKHGCKLSVTANAKIKLDQKPYPEMFKYVYYNLICTHGGFNSSKGIGKRNSGSAKNNCPAKIYAALTKDRTKIIVKQMIETHNHVIDQDLYKHYVQNRKLSNEEKAKVKELSRLGVTTKVIADEMRKSTGKSIINKDIWNIKDKIRQEEKICPSSKNVLNAAELLVKVVDKRRESDPGLVSQYGMSDDNTLQFLFVQTSVMRSTFSKFPEHICIDATYCLNNSDMPLVSFLCVDGNGFSHIIAFALIANESEVMLGQIFKTFKAYNTSWNSIKTFMIDKDMSELTTLEQNFPNSFCEICLFHVKKAFKKKIADLSCTTDVKRKISVYLDTLCHSRDQSIFEKQKQLLLSLDECFAEYFLNNWDHMRDRWVFYKRATHLNFGDTTNNRIESYHQKLKSVITHPIDLHQCLDKIFFLNDMFLEECKFKQFKSLTKKYFSELSYLHNIITPYAIKHVSLELVKSTQYDLILQSNNTHNVIIGENTYIVSEKSCNCKFFMNMCLPCRHLIAVSQYLGNEKLSLDWFIPRWHVANNNFEGSPIPYENTKVENSNSRTPALDKIQKYKLIKVCSDKLVNKMVEFGTETFQYYLKQLDKFEEMISYGKRFEIFIEDQQVSDNKTTSISSESFVVAPGSSSSSVNNDPMESSNKNKIMNEYQDIEFFVKNNEDPFIDDHVKDEVTGLEDNHIDFTTESIYQQEQINESLDVQRLKLIKPPLKVAKRGRPRGSGQTALGLIKKTVKRKCCFCKKCHPDKNLRKGLKTKWMKCTKCVRYFHDVCLGDKPLHDLHLCLFCIS</sequence>
<keyword evidence="1" id="KW-0863">Zinc-finger</keyword>
<dbReference type="GeneID" id="136082893"/>
<dbReference type="InterPro" id="IPR052579">
    <property type="entry name" value="Zinc_finger_SWIM"/>
</dbReference>
<organism evidence="3 4">
    <name type="scientific">Hydra vulgaris</name>
    <name type="common">Hydra</name>
    <name type="synonym">Hydra attenuata</name>
    <dbReference type="NCBI Taxonomy" id="6087"/>
    <lineage>
        <taxon>Eukaryota</taxon>
        <taxon>Metazoa</taxon>
        <taxon>Cnidaria</taxon>
        <taxon>Hydrozoa</taxon>
        <taxon>Hydroidolina</taxon>
        <taxon>Anthoathecata</taxon>
        <taxon>Aplanulata</taxon>
        <taxon>Hydridae</taxon>
        <taxon>Hydra</taxon>
    </lineage>
</organism>
<protein>
    <submittedName>
        <fullName evidence="4">Uncharacterized protein LOC136082893</fullName>
    </submittedName>
</protein>
<gene>
    <name evidence="4" type="primary">LOC136082893</name>
</gene>
<dbReference type="Pfam" id="PF21599">
    <property type="entry name" value="ZSWIM3_N"/>
    <property type="match status" value="1"/>
</dbReference>
<keyword evidence="1" id="KW-0479">Metal-binding</keyword>
<accession>A0ABM4C9H3</accession>
<proteinExistence type="predicted"/>
<dbReference type="PANTHER" id="PTHR31569:SF4">
    <property type="entry name" value="SWIM-TYPE DOMAIN-CONTAINING PROTEIN"/>
    <property type="match status" value="1"/>
</dbReference>
<feature type="domain" description="SWIM-type" evidence="2">
    <location>
        <begin position="494"/>
        <end position="543"/>
    </location>
</feature>
<dbReference type="InterPro" id="IPR048324">
    <property type="entry name" value="ZSWIM1-3_RNaseH-like"/>
</dbReference>
<dbReference type="Proteomes" id="UP001652625">
    <property type="component" value="Chromosome 08"/>
</dbReference>
<evidence type="ECO:0000313" key="4">
    <source>
        <dbReference type="RefSeq" id="XP_065658321.1"/>
    </source>
</evidence>
<reference evidence="4" key="1">
    <citation type="submission" date="2025-08" db="UniProtKB">
        <authorList>
            <consortium name="RefSeq"/>
        </authorList>
    </citation>
    <scope>IDENTIFICATION</scope>
</reference>
<evidence type="ECO:0000313" key="3">
    <source>
        <dbReference type="Proteomes" id="UP001652625"/>
    </source>
</evidence>
<dbReference type="PANTHER" id="PTHR31569">
    <property type="entry name" value="SWIM-TYPE DOMAIN-CONTAINING PROTEIN"/>
    <property type="match status" value="1"/>
</dbReference>
<dbReference type="RefSeq" id="XP_065658321.1">
    <property type="nucleotide sequence ID" value="XM_065802249.1"/>
</dbReference>
<dbReference type="InterPro" id="IPR048325">
    <property type="entry name" value="ZSWIM3_N"/>
</dbReference>
<evidence type="ECO:0000259" key="2">
    <source>
        <dbReference type="PROSITE" id="PS50966"/>
    </source>
</evidence>
<dbReference type="InterPro" id="IPR007527">
    <property type="entry name" value="Znf_SWIM"/>
</dbReference>
<keyword evidence="1" id="KW-0862">Zinc</keyword>
<dbReference type="Pfam" id="PF21056">
    <property type="entry name" value="ZSWIM1-3_RNaseH-like"/>
    <property type="match status" value="1"/>
</dbReference>
<name>A0ABM4C9H3_HYDVU</name>
<dbReference type="PROSITE" id="PS50966">
    <property type="entry name" value="ZF_SWIM"/>
    <property type="match status" value="1"/>
</dbReference>
<evidence type="ECO:0000256" key="1">
    <source>
        <dbReference type="PROSITE-ProRule" id="PRU00325"/>
    </source>
</evidence>